<dbReference type="Gene3D" id="1.20.58.1780">
    <property type="match status" value="1"/>
</dbReference>
<organism evidence="7 8">
    <name type="scientific">Komagataella pastoris</name>
    <name type="common">Yeast</name>
    <name type="synonym">Pichia pastoris</name>
    <dbReference type="NCBI Taxonomy" id="4922"/>
    <lineage>
        <taxon>Eukaryota</taxon>
        <taxon>Fungi</taxon>
        <taxon>Dikarya</taxon>
        <taxon>Ascomycota</taxon>
        <taxon>Saccharomycotina</taxon>
        <taxon>Pichiomycetes</taxon>
        <taxon>Pichiales</taxon>
        <taxon>Pichiaceae</taxon>
        <taxon>Komagataella</taxon>
    </lineage>
</organism>
<dbReference type="InterPro" id="IPR004870">
    <property type="entry name" value="Nucleoporin_Nup155"/>
</dbReference>
<evidence type="ECO:0000259" key="5">
    <source>
        <dbReference type="Pfam" id="PF03177"/>
    </source>
</evidence>
<evidence type="ECO:0000256" key="2">
    <source>
        <dbReference type="ARBA" id="ARBA00007373"/>
    </source>
</evidence>
<dbReference type="Pfam" id="PF03177">
    <property type="entry name" value="Nucleoporin_C"/>
    <property type="match status" value="1"/>
</dbReference>
<feature type="domain" description="Nucleoporin Nup133/Nup155-like N-terminal" evidence="6">
    <location>
        <begin position="126"/>
        <end position="613"/>
    </location>
</feature>
<dbReference type="PANTHER" id="PTHR10350">
    <property type="entry name" value="NUCLEAR PORE COMPLEX PROTEIN NUP155"/>
    <property type="match status" value="1"/>
</dbReference>
<dbReference type="GO" id="GO:0006405">
    <property type="term" value="P:RNA export from nucleus"/>
    <property type="evidence" value="ECO:0007669"/>
    <property type="project" value="TreeGrafter"/>
</dbReference>
<comment type="subcellular location">
    <subcellularLocation>
        <location evidence="1">Nucleus</location>
    </subcellularLocation>
</comment>
<dbReference type="InterPro" id="IPR042537">
    <property type="entry name" value="Nucleoporin_Nup155_C_2"/>
</dbReference>
<protein>
    <submittedName>
        <fullName evidence="7">BA75_03152T0</fullName>
    </submittedName>
</protein>
<dbReference type="EMBL" id="CP014585">
    <property type="protein sequence ID" value="ANZ75320.1"/>
    <property type="molecule type" value="Genomic_DNA"/>
</dbReference>
<reference evidence="7 8" key="1">
    <citation type="submission" date="2016-02" db="EMBL/GenBank/DDBJ databases">
        <title>Comparative genomic and transcriptomic foundation for Pichia pastoris.</title>
        <authorList>
            <person name="Love K.R."/>
            <person name="Shah K.A."/>
            <person name="Whittaker C.A."/>
            <person name="Wu J."/>
            <person name="Bartlett M.C."/>
            <person name="Ma D."/>
            <person name="Leeson R.L."/>
            <person name="Priest M."/>
            <person name="Young S.K."/>
            <person name="Love J.C."/>
        </authorList>
    </citation>
    <scope>NUCLEOTIDE SEQUENCE [LARGE SCALE GENOMIC DNA]</scope>
    <source>
        <strain evidence="7 8">ATCC 28485</strain>
    </source>
</reference>
<dbReference type="Gene3D" id="1.25.40.440">
    <property type="entry name" value="Nucleoporin, helical domain, central subdomain"/>
    <property type="match status" value="1"/>
</dbReference>
<dbReference type="GO" id="GO:0017056">
    <property type="term" value="F:structural constituent of nuclear pore"/>
    <property type="evidence" value="ECO:0007669"/>
    <property type="project" value="InterPro"/>
</dbReference>
<dbReference type="Gene3D" id="1.10.167.20">
    <property type="match status" value="1"/>
</dbReference>
<evidence type="ECO:0000256" key="1">
    <source>
        <dbReference type="ARBA" id="ARBA00004123"/>
    </source>
</evidence>
<dbReference type="Gene3D" id="1.20.120.1050">
    <property type="match status" value="1"/>
</dbReference>
<feature type="domain" description="Nucleoporin Nup133/Nup155-like C-terminal" evidence="5">
    <location>
        <begin position="692"/>
        <end position="1417"/>
    </location>
</feature>
<dbReference type="FunFam" id="1.25.40.440:FF:000001">
    <property type="entry name" value="Nuclear pore complex subunit"/>
    <property type="match status" value="1"/>
</dbReference>
<dbReference type="Gene3D" id="1.25.40.450">
    <property type="entry name" value="Nucleoporin, helical domain, N-terminal subdomain"/>
    <property type="match status" value="1"/>
</dbReference>
<evidence type="ECO:0000313" key="8">
    <source>
        <dbReference type="Proteomes" id="UP000094565"/>
    </source>
</evidence>
<dbReference type="InterPro" id="IPR007187">
    <property type="entry name" value="Nucleoporin_Nup133/Nup155_C"/>
</dbReference>
<name>A0A1B2JBC6_PICPA</name>
<dbReference type="InterPro" id="IPR042533">
    <property type="entry name" value="Nucleoporin_Nup155_C_1"/>
</dbReference>
<dbReference type="GO" id="GO:0036228">
    <property type="term" value="P:protein localization to nuclear inner membrane"/>
    <property type="evidence" value="ECO:0007669"/>
    <property type="project" value="TreeGrafter"/>
</dbReference>
<dbReference type="GO" id="GO:0006606">
    <property type="term" value="P:protein import into nucleus"/>
    <property type="evidence" value="ECO:0007669"/>
    <property type="project" value="TreeGrafter"/>
</dbReference>
<keyword evidence="8" id="KW-1185">Reference proteome</keyword>
<dbReference type="GO" id="GO:0044611">
    <property type="term" value="C:nuclear pore inner ring"/>
    <property type="evidence" value="ECO:0007669"/>
    <property type="project" value="TreeGrafter"/>
</dbReference>
<keyword evidence="3" id="KW-0813">Transport</keyword>
<evidence type="ECO:0000313" key="7">
    <source>
        <dbReference type="EMBL" id="ANZ75320.1"/>
    </source>
</evidence>
<proteinExistence type="inferred from homology"/>
<dbReference type="PANTHER" id="PTHR10350:SF6">
    <property type="entry name" value="NUCLEAR PORE COMPLEX PROTEIN NUP155"/>
    <property type="match status" value="1"/>
</dbReference>
<comment type="similarity">
    <text evidence="2">Belongs to the non-repetitive/WGA-negative nucleoporin family.</text>
</comment>
<evidence type="ECO:0000259" key="6">
    <source>
        <dbReference type="Pfam" id="PF08801"/>
    </source>
</evidence>
<dbReference type="Proteomes" id="UP000094565">
    <property type="component" value="Chromosome 2"/>
</dbReference>
<sequence>MPDHFGQVLWSKKTTTANDDVKLERSELQKKAAVRRIVQNGIRRPTPLRMLKMPSYPQMNGTDSKLDTSKENSDIKLTTSTPLKIGTNAINSAISKDNNTVVLSDAISKYAIDNYNFQPPLGLGPFSRFEKSNILNFPDRLFEEYNSTECITNMGIFQQIGKAWLTVDNKLIIFNFKSATQDYFTIDEIRHSILTVKLIKPKPNVFVDSVNYLLLVSTPIDIYIFAVEYNSVKDKLEIFNTGMSVSTQGLIVDHFETFDKTHDIFFCGKGDSVNVWKLSYSNNEEWFHKKCNKECLTRNSLSTVVPTFNKVPGLNIFGTSDSEISTNNERESISQMQIDQSRSILYTLSTRSVVRAYRIKVLSSGTVSLSHPTAKGPMDLLKDLSTTYGLSNLTPQTKNFKLLKIFPVTNFESNSLFLIAITNTGSRIFINGSANLGDGLALIASHLKLPPPDHKFFQKVSDEKAKQGKDSSLAISSNESSKLSENIYGNTASFLNVTALQLGQAQSVSELLTGLKNCEIISPNIFFGILRLKSENTDRLFVSTPDYGVLKNNNSYVEDFEFLDSYGLIHDIIQLTPTFNATETPAGYYNQFASQYTKDPLEVAVLTNTGIHIYRYRTPDLILEDSLNDNTFKAFAEKYGSREACSTTLYLSCRFGKSEDNKNKATQLFICGGQNASLNKNLTPVVDNVELSDRFYAVILLISRMFRDIWFKEIFKLVPEIKFDSNGFIEDGSVKKIEDRIILSGLTISRNTIEYLLSSLLIILDFLEKNKRSIPGALPPTFNYENNFRDRDFEVCSQAEHIGFRAIFQLLNTVKEGLSFLLFLIEESESSKNSSFKDLVRFMSVQDQADLSSLTFSQFIDNTEEQTQRLLKEILFSIINRNIVRGISVDLIIKNLQERCGSFCSTSDVLIFKAFETLKRAKDISKRDPNLRVKHLQASVDLLKQANNLVTFDTIKEAVEIMLEVNYYSGAIEFLLDMANASPNTTTSDAYNSDYYSSDKLLTNSSKEKDYEKRHMFYKNVFDILVDIDTKAVESVQLINDTENRFQNEENQFITQNGDLITEFTQLRDTSYATCFAYQDKLFHYEFYKWFIEQGVGERLLDIETPYILGFLQECAVKDLQMAKLLVAFHSKHENYYAAAKILYDLANSDFTISLSDRVQYLSQANGFCNCVCPPSVRQEMIEMSTFIADLIAVSNIQEILLQTIISDERGTEESKSKAKEDLDGKILTISELFNDFINPLGYYELALIVFRISDYRNTDDVLSQWELLLNKWHTDYTKNRPNESFYTVVSNLFISVGRKLRDTETVFPVPDLFRLLAKFINQSQPSEKAPVGIIVDIFLKSGVTYDKLYYTLKEMVESTTFEPFEGFTKFLKSEMIYLIKNWYKTDRRLRDVVSSDQILSMTDYQVDTDPIYNYIRTTGIPI</sequence>
<dbReference type="OrthoDB" id="338970at2759"/>
<gene>
    <name evidence="7" type="primary">NUP170</name>
    <name evidence="7" type="ORF">ATY40_BA7503152</name>
</gene>
<dbReference type="InterPro" id="IPR014908">
    <property type="entry name" value="Nucleoporin_Nup133/Nup155_N"/>
</dbReference>
<keyword evidence="4" id="KW-0539">Nucleus</keyword>
<dbReference type="Pfam" id="PF08801">
    <property type="entry name" value="Nucleoporin_N"/>
    <property type="match status" value="1"/>
</dbReference>
<evidence type="ECO:0000256" key="4">
    <source>
        <dbReference type="ARBA" id="ARBA00023242"/>
    </source>
</evidence>
<dbReference type="GO" id="GO:0000972">
    <property type="term" value="P:transcription-dependent tethering of RNA polymerase II gene DNA at nuclear periphery"/>
    <property type="evidence" value="ECO:0007669"/>
    <property type="project" value="TreeGrafter"/>
</dbReference>
<accession>A0A1B2JBC6</accession>
<evidence type="ECO:0000256" key="3">
    <source>
        <dbReference type="ARBA" id="ARBA00022448"/>
    </source>
</evidence>